<evidence type="ECO:0008006" key="4">
    <source>
        <dbReference type="Google" id="ProtNLM"/>
    </source>
</evidence>
<evidence type="ECO:0000256" key="1">
    <source>
        <dbReference type="SAM" id="SignalP"/>
    </source>
</evidence>
<reference evidence="2 3" key="1">
    <citation type="submission" date="2016-11" db="EMBL/GenBank/DDBJ databases">
        <title>Comparison of Traditional DNA-DNA Hybridization with In Silico Genomic Analysis.</title>
        <authorList>
            <person name="Nicholson A.C."/>
            <person name="Sammons S."/>
            <person name="Humrighouse B.W."/>
            <person name="Graziano J."/>
            <person name="Lasker B."/>
            <person name="Whitney A.M."/>
            <person name="Mcquiston J.R."/>
        </authorList>
    </citation>
    <scope>NUCLEOTIDE SEQUENCE [LARGE SCALE GENOMIC DNA]</scope>
    <source>
        <strain evidence="2 3">H2381</strain>
    </source>
</reference>
<organism evidence="2 3">
    <name type="scientific">Haematobacter missouriensis</name>
    <dbReference type="NCBI Taxonomy" id="366616"/>
    <lineage>
        <taxon>Bacteria</taxon>
        <taxon>Pseudomonadati</taxon>
        <taxon>Pseudomonadota</taxon>
        <taxon>Alphaproteobacteria</taxon>
        <taxon>Rhodobacterales</taxon>
        <taxon>Paracoccaceae</taxon>
        <taxon>Haematobacter</taxon>
    </lineage>
</organism>
<dbReference type="InterPro" id="IPR022472">
    <property type="entry name" value="VPLPA-CTERM"/>
</dbReference>
<feature type="signal peptide" evidence="1">
    <location>
        <begin position="1"/>
        <end position="19"/>
    </location>
</feature>
<evidence type="ECO:0000313" key="3">
    <source>
        <dbReference type="Proteomes" id="UP000196640"/>
    </source>
</evidence>
<gene>
    <name evidence="2" type="ORF">CDV52_09445</name>
</gene>
<protein>
    <recommendedName>
        <fullName evidence="4">VPLPA-CTERM sorting domain-containing protein</fullName>
    </recommendedName>
</protein>
<proteinExistence type="predicted"/>
<dbReference type="NCBIfam" id="TIGR03370">
    <property type="entry name" value="VPLPA-CTERM"/>
    <property type="match status" value="1"/>
</dbReference>
<dbReference type="EMBL" id="NIPX01000010">
    <property type="protein sequence ID" value="OWJ84097.1"/>
    <property type="molecule type" value="Genomic_DNA"/>
</dbReference>
<dbReference type="AlphaFoldDB" id="A0A212ARF7"/>
<name>A0A212ARF7_9RHOB</name>
<comment type="caution">
    <text evidence="2">The sequence shown here is derived from an EMBL/GenBank/DDBJ whole genome shotgun (WGS) entry which is preliminary data.</text>
</comment>
<dbReference type="Proteomes" id="UP000196640">
    <property type="component" value="Unassembled WGS sequence"/>
</dbReference>
<evidence type="ECO:0000313" key="2">
    <source>
        <dbReference type="EMBL" id="OWJ84097.1"/>
    </source>
</evidence>
<sequence length="171" mass="17312">MKHLLASAFLAAVPVAAPAVTLTPVAGQLVSATDVLNPGGTVVFNVVVDSPLTFDFSVAGSGDFTDLLDVTFSINGGERYTWSTFGTFASLSRKQLASAGGTLPSFTTSEDFYISFFDGVTNPVGVTLTVMSAAADIPAAVPLPAAGLLLLAGLGAAGVVTRARRSDAKAV</sequence>
<dbReference type="RefSeq" id="WP_088233642.1">
    <property type="nucleotide sequence ID" value="NZ_NIPX01000010.1"/>
</dbReference>
<accession>A0A212ARF7</accession>
<feature type="chain" id="PRO_5013075232" description="VPLPA-CTERM sorting domain-containing protein" evidence="1">
    <location>
        <begin position="20"/>
        <end position="171"/>
    </location>
</feature>
<keyword evidence="1" id="KW-0732">Signal</keyword>